<proteinExistence type="predicted"/>
<name>A0ABW6R117_9NOCA</name>
<sequence length="228" mass="24713">MSALIFRDPGIPDGEKSVYSVGIASQPAALDIISVIGHDHADYLSIVQANSGDGVFAITVEQRFQRTGDHIRAAGYRAETRSGATVVSREEAHFIDTTHLQPGEGIAPFPAELMPLAGGLTLLRGLDFTEGAETDVALWLAFSVHIPLSTKVECRTVVDAPVGRIDCWQLRLRPRLSGLNPMLEKMLSGFLPAATVHVEAAPPHRMVRFSFPTGPRPWDPRGLMELVA</sequence>
<dbReference type="Proteomes" id="UP001601948">
    <property type="component" value="Unassembled WGS sequence"/>
</dbReference>
<evidence type="ECO:0000313" key="2">
    <source>
        <dbReference type="Proteomes" id="UP001601948"/>
    </source>
</evidence>
<dbReference type="EMBL" id="JBIAPI010000009">
    <property type="protein sequence ID" value="MFF3227213.1"/>
    <property type="molecule type" value="Genomic_DNA"/>
</dbReference>
<organism evidence="1 2">
    <name type="scientific">Nocardia suismassiliense</name>
    <dbReference type="NCBI Taxonomy" id="2077092"/>
    <lineage>
        <taxon>Bacteria</taxon>
        <taxon>Bacillati</taxon>
        <taxon>Actinomycetota</taxon>
        <taxon>Actinomycetes</taxon>
        <taxon>Mycobacteriales</taxon>
        <taxon>Nocardiaceae</taxon>
        <taxon>Nocardia</taxon>
    </lineage>
</organism>
<comment type="caution">
    <text evidence="1">The sequence shown here is derived from an EMBL/GenBank/DDBJ whole genome shotgun (WGS) entry which is preliminary data.</text>
</comment>
<reference evidence="1 2" key="1">
    <citation type="submission" date="2024-10" db="EMBL/GenBank/DDBJ databases">
        <title>The Natural Products Discovery Center: Release of the First 8490 Sequenced Strains for Exploring Actinobacteria Biosynthetic Diversity.</title>
        <authorList>
            <person name="Kalkreuter E."/>
            <person name="Kautsar S.A."/>
            <person name="Yang D."/>
            <person name="Bader C.D."/>
            <person name="Teijaro C.N."/>
            <person name="Fluegel L."/>
            <person name="Davis C.M."/>
            <person name="Simpson J.R."/>
            <person name="Lauterbach L."/>
            <person name="Steele A.D."/>
            <person name="Gui C."/>
            <person name="Meng S."/>
            <person name="Li G."/>
            <person name="Viehrig K."/>
            <person name="Ye F."/>
            <person name="Su P."/>
            <person name="Kiefer A.F."/>
            <person name="Nichols A."/>
            <person name="Cepeda A.J."/>
            <person name="Yan W."/>
            <person name="Fan B."/>
            <person name="Jiang Y."/>
            <person name="Adhikari A."/>
            <person name="Zheng C.-J."/>
            <person name="Schuster L."/>
            <person name="Cowan T.M."/>
            <person name="Smanski M.J."/>
            <person name="Chevrette M.G."/>
            <person name="De Carvalho L.P.S."/>
            <person name="Shen B."/>
        </authorList>
    </citation>
    <scope>NUCLEOTIDE SEQUENCE [LARGE SCALE GENOMIC DNA]</scope>
    <source>
        <strain evidence="1 2">NPDC003040</strain>
    </source>
</reference>
<evidence type="ECO:0000313" key="1">
    <source>
        <dbReference type="EMBL" id="MFF3227213.1"/>
    </source>
</evidence>
<protein>
    <submittedName>
        <fullName evidence="1">Uncharacterized protein</fullName>
    </submittedName>
</protein>
<keyword evidence="2" id="KW-1185">Reference proteome</keyword>
<gene>
    <name evidence="1" type="ORF">ACFYV7_30755</name>
</gene>
<dbReference type="RefSeq" id="WP_387723085.1">
    <property type="nucleotide sequence ID" value="NZ_JBIAPI010000009.1"/>
</dbReference>
<accession>A0ABW6R117</accession>